<dbReference type="PROSITE" id="PS00455">
    <property type="entry name" value="AMP_BINDING"/>
    <property type="match status" value="1"/>
</dbReference>
<dbReference type="PANTHER" id="PTHR43272">
    <property type="entry name" value="LONG-CHAIN-FATTY-ACID--COA LIGASE"/>
    <property type="match status" value="1"/>
</dbReference>
<dbReference type="RefSeq" id="WP_123610230.1">
    <property type="nucleotide sequence ID" value="NZ_RJVG01000009.1"/>
</dbReference>
<accession>A0A3N1XGM6</accession>
<dbReference type="InterPro" id="IPR020845">
    <property type="entry name" value="AMP-binding_CS"/>
</dbReference>
<dbReference type="AlphaFoldDB" id="A0A3N1XGM6"/>
<evidence type="ECO:0000259" key="2">
    <source>
        <dbReference type="Pfam" id="PF00501"/>
    </source>
</evidence>
<name>A0A3N1XGM6_9FIRM</name>
<comment type="catalytic activity">
    <reaction evidence="1">
        <text>a long-chain fatty acid + ATP + CoA = a long-chain fatty acyl-CoA + AMP + diphosphate</text>
        <dbReference type="Rhea" id="RHEA:15421"/>
        <dbReference type="ChEBI" id="CHEBI:30616"/>
        <dbReference type="ChEBI" id="CHEBI:33019"/>
        <dbReference type="ChEBI" id="CHEBI:57287"/>
        <dbReference type="ChEBI" id="CHEBI:57560"/>
        <dbReference type="ChEBI" id="CHEBI:83139"/>
        <dbReference type="ChEBI" id="CHEBI:456215"/>
        <dbReference type="EC" id="6.2.1.3"/>
    </reaction>
    <physiologicalReaction direction="left-to-right" evidence="1">
        <dbReference type="Rhea" id="RHEA:15422"/>
    </physiologicalReaction>
</comment>
<protein>
    <submittedName>
        <fullName evidence="3">Long-chain acyl-CoA synthetase</fullName>
    </submittedName>
</protein>
<dbReference type="GO" id="GO:0004467">
    <property type="term" value="F:long-chain fatty acid-CoA ligase activity"/>
    <property type="evidence" value="ECO:0007669"/>
    <property type="project" value="UniProtKB-EC"/>
</dbReference>
<dbReference type="Gene3D" id="3.30.300.30">
    <property type="match status" value="1"/>
</dbReference>
<dbReference type="OrthoDB" id="9803968at2"/>
<evidence type="ECO:0000256" key="1">
    <source>
        <dbReference type="ARBA" id="ARBA00024484"/>
    </source>
</evidence>
<dbReference type="InterPro" id="IPR042099">
    <property type="entry name" value="ANL_N_sf"/>
</dbReference>
<dbReference type="Pfam" id="PF00501">
    <property type="entry name" value="AMP-binding"/>
    <property type="match status" value="1"/>
</dbReference>
<dbReference type="GO" id="GO:0016020">
    <property type="term" value="C:membrane"/>
    <property type="evidence" value="ECO:0007669"/>
    <property type="project" value="TreeGrafter"/>
</dbReference>
<dbReference type="EMBL" id="RJVG01000009">
    <property type="protein sequence ID" value="ROR25866.1"/>
    <property type="molecule type" value="Genomic_DNA"/>
</dbReference>
<proteinExistence type="predicted"/>
<dbReference type="PANTHER" id="PTHR43272:SF52">
    <property type="entry name" value="AMP-DEPENDENT SYNTHETASE_LIGASE DOMAIN-CONTAINING PROTEIN"/>
    <property type="match status" value="1"/>
</dbReference>
<dbReference type="Gene3D" id="3.40.50.12780">
    <property type="entry name" value="N-terminal domain of ligase-like"/>
    <property type="match status" value="1"/>
</dbReference>
<comment type="caution">
    <text evidence="3">The sequence shown here is derived from an EMBL/GenBank/DDBJ whole genome shotgun (WGS) entry which is preliminary data.</text>
</comment>
<dbReference type="InterPro" id="IPR000873">
    <property type="entry name" value="AMP-dep_synth/lig_dom"/>
</dbReference>
<dbReference type="InterPro" id="IPR045851">
    <property type="entry name" value="AMP-bd_C_sf"/>
</dbReference>
<gene>
    <name evidence="3" type="ORF">EDD66_10976</name>
</gene>
<feature type="domain" description="AMP-dependent synthetase/ligase" evidence="2">
    <location>
        <begin position="22"/>
        <end position="407"/>
    </location>
</feature>
<evidence type="ECO:0000313" key="3">
    <source>
        <dbReference type="EMBL" id="ROR25866.1"/>
    </source>
</evidence>
<dbReference type="Proteomes" id="UP000273083">
    <property type="component" value="Unassembled WGS sequence"/>
</dbReference>
<dbReference type="SUPFAM" id="SSF56801">
    <property type="entry name" value="Acetyl-CoA synthetase-like"/>
    <property type="match status" value="1"/>
</dbReference>
<organism evidence="3 4">
    <name type="scientific">Mobilisporobacter senegalensis</name>
    <dbReference type="NCBI Taxonomy" id="1329262"/>
    <lineage>
        <taxon>Bacteria</taxon>
        <taxon>Bacillati</taxon>
        <taxon>Bacillota</taxon>
        <taxon>Clostridia</taxon>
        <taxon>Lachnospirales</taxon>
        <taxon>Lachnospiraceae</taxon>
        <taxon>Mobilisporobacter</taxon>
    </lineage>
</organism>
<sequence length="536" mass="61206">MKGKDYPKYEPYQPLDLKDLVRNQVSNNPSHMAFEFYQKKEYVTKTYQEFQDDIINLGTFFYANLLKDSKIAIIGENSYEWIVSYFATVIGSNVVVPIDKDLSIQEIYNITENSGVEAIVYSDDYGDVAEELQTLSTKIRCYFNMKNMNEYREKGQGEVQQKKTFIDNEIDPDQLCTIIYTSGTTGKPKGVMLSNRNLASNVAGSCQNVLVTESSMLVLPLHHTFAFTTSILCMLNWGIRIPINSSLKKFNSDLKQFKPYCMFLVPMFVETMYKRIWEVANEKKITTKLKWVIGISNCLRRIGIDIRRLLFKQIIDQFGGNLGLIVSGGAFLEGKYIKGFEELGITVLNGYGISECSPVVAVNRNQYYSYKSVGLPLVSNEVKIGPCDQEGNGPILVKGPNVMLGYYKDEQATNNAICDGWFNTGDIGYLDSKGFLYITGREKNLIILSNGKNIYPEEIEAELMNCEWIHEVIVYGQEDRLHAAIFSELENQDAVRKFINTYNHGKPVFKQIQSITFREEEFKKTTTKKIIRNFTK</sequence>
<evidence type="ECO:0000313" key="4">
    <source>
        <dbReference type="Proteomes" id="UP000273083"/>
    </source>
</evidence>
<reference evidence="3 4" key="1">
    <citation type="submission" date="2018-11" db="EMBL/GenBank/DDBJ databases">
        <title>Genomic Encyclopedia of Type Strains, Phase IV (KMG-IV): sequencing the most valuable type-strain genomes for metagenomic binning, comparative biology and taxonomic classification.</title>
        <authorList>
            <person name="Goeker M."/>
        </authorList>
    </citation>
    <scope>NUCLEOTIDE SEQUENCE [LARGE SCALE GENOMIC DNA]</scope>
    <source>
        <strain evidence="3 4">DSM 26537</strain>
    </source>
</reference>
<keyword evidence="4" id="KW-1185">Reference proteome</keyword>